<dbReference type="EMBL" id="CP003490">
    <property type="protein sequence ID" value="AFR70648.1"/>
    <property type="molecule type" value="Genomic_DNA"/>
</dbReference>
<gene>
    <name evidence="2" type="ORF">B2904_orf1311</name>
</gene>
<accession>J9UUM5</accession>
<dbReference type="HOGENOM" id="CLU_3354940_0_0_12"/>
<evidence type="ECO:0000256" key="1">
    <source>
        <dbReference type="SAM" id="SignalP"/>
    </source>
</evidence>
<keyword evidence="1" id="KW-0732">Signal</keyword>
<organism evidence="2 3">
    <name type="scientific">Brachyspira pilosicoli B2904</name>
    <dbReference type="NCBI Taxonomy" id="1133568"/>
    <lineage>
        <taxon>Bacteria</taxon>
        <taxon>Pseudomonadati</taxon>
        <taxon>Spirochaetota</taxon>
        <taxon>Spirochaetia</taxon>
        <taxon>Brachyspirales</taxon>
        <taxon>Brachyspiraceae</taxon>
        <taxon>Brachyspira</taxon>
    </lineage>
</organism>
<dbReference type="PATRIC" id="fig|1133568.3.peg.1311"/>
<sequence length="36" mass="3855">MNKIILVFITLFIISCANSTTSPNTNIDIGDGTVID</sequence>
<evidence type="ECO:0000313" key="2">
    <source>
        <dbReference type="EMBL" id="AFR70648.1"/>
    </source>
</evidence>
<protein>
    <submittedName>
        <fullName evidence="2">Uncharacterized protein</fullName>
    </submittedName>
</protein>
<dbReference type="AlphaFoldDB" id="J9UUM5"/>
<feature type="chain" id="PRO_5005686637" evidence="1">
    <location>
        <begin position="20"/>
        <end position="36"/>
    </location>
</feature>
<evidence type="ECO:0000313" key="3">
    <source>
        <dbReference type="Proteomes" id="UP000007346"/>
    </source>
</evidence>
<proteinExistence type="predicted"/>
<dbReference type="KEGG" id="bpj:B2904_orf1311"/>
<dbReference type="Proteomes" id="UP000007346">
    <property type="component" value="Chromosome"/>
</dbReference>
<name>J9UUM5_BRAPL</name>
<feature type="signal peptide" evidence="1">
    <location>
        <begin position="1"/>
        <end position="19"/>
    </location>
</feature>
<dbReference type="PROSITE" id="PS51257">
    <property type="entry name" value="PROKAR_LIPOPROTEIN"/>
    <property type="match status" value="1"/>
</dbReference>
<reference evidence="2 3" key="1">
    <citation type="journal article" date="2012" name="BMC Genomics">
        <title>Comparative genomics of Brachyspira pilosicoli strains: genome rearrangements, reductions and correlation of genetic compliment with phenotypic diversity.</title>
        <authorList>
            <person name="Mappley L.J."/>
            <person name="Black M.L."/>
            <person name="Abuoun M."/>
            <person name="Darby A.C."/>
            <person name="Woodward M.J."/>
            <person name="Parkhill J."/>
            <person name="Turner A.K."/>
            <person name="Bellgard M.I."/>
            <person name="La T."/>
            <person name="Phillips N.D."/>
            <person name="La Ragione R.M."/>
            <person name="Hampson D.J."/>
        </authorList>
    </citation>
    <scope>NUCLEOTIDE SEQUENCE [LARGE SCALE GENOMIC DNA]</scope>
    <source>
        <strain evidence="2">B2904</strain>
    </source>
</reference>